<dbReference type="RefSeq" id="WP_189515723.1">
    <property type="nucleotide sequence ID" value="NZ_BMZM01000001.1"/>
</dbReference>
<evidence type="ECO:0000256" key="2">
    <source>
        <dbReference type="ARBA" id="ARBA00022823"/>
    </source>
</evidence>
<dbReference type="InterPro" id="IPR017453">
    <property type="entry name" value="GCV_H_sub"/>
</dbReference>
<proteinExistence type="inferred from homology"/>
<organism evidence="5 6">
    <name type="scientific">Kushneria pakistanensis</name>
    <dbReference type="NCBI Taxonomy" id="1508770"/>
    <lineage>
        <taxon>Bacteria</taxon>
        <taxon>Pseudomonadati</taxon>
        <taxon>Pseudomonadota</taxon>
        <taxon>Gammaproteobacteria</taxon>
        <taxon>Oceanospirillales</taxon>
        <taxon>Halomonadaceae</taxon>
        <taxon>Kushneria</taxon>
    </lineage>
</organism>
<dbReference type="NCBIfam" id="TIGR00527">
    <property type="entry name" value="gcvH"/>
    <property type="match status" value="1"/>
</dbReference>
<keyword evidence="6" id="KW-1185">Reference proteome</keyword>
<dbReference type="InterPro" id="IPR002930">
    <property type="entry name" value="GCV_H"/>
</dbReference>
<keyword evidence="2 3" id="KW-0450">Lipoyl</keyword>
<gene>
    <name evidence="3 5" type="primary">gcvH</name>
    <name evidence="5" type="ORF">GCM10010082_10570</name>
</gene>
<evidence type="ECO:0000313" key="6">
    <source>
        <dbReference type="Proteomes" id="UP000604243"/>
    </source>
</evidence>
<evidence type="ECO:0000259" key="4">
    <source>
        <dbReference type="PROSITE" id="PS50968"/>
    </source>
</evidence>
<dbReference type="EMBL" id="BMZM01000001">
    <property type="protein sequence ID" value="GHC20541.1"/>
    <property type="molecule type" value="Genomic_DNA"/>
</dbReference>
<dbReference type="SUPFAM" id="SSF51230">
    <property type="entry name" value="Single hybrid motif"/>
    <property type="match status" value="1"/>
</dbReference>
<dbReference type="Pfam" id="PF01597">
    <property type="entry name" value="GCV_H"/>
    <property type="match status" value="1"/>
</dbReference>
<dbReference type="InterPro" id="IPR000089">
    <property type="entry name" value="Biotin_lipoyl"/>
</dbReference>
<comment type="subunit">
    <text evidence="3">The glycine cleavage system is composed of four proteins: P, T, L and H.</text>
</comment>
<evidence type="ECO:0000256" key="1">
    <source>
        <dbReference type="ARBA" id="ARBA00009249"/>
    </source>
</evidence>
<comment type="function">
    <text evidence="3">The glycine cleavage system catalyzes the degradation of glycine. The H protein shuttles the methylamine group of glycine from the P protein to the T protein.</text>
</comment>
<dbReference type="InterPro" id="IPR033753">
    <property type="entry name" value="GCV_H/Fam206"/>
</dbReference>
<dbReference type="PROSITE" id="PS50968">
    <property type="entry name" value="BIOTINYL_LIPOYL"/>
    <property type="match status" value="1"/>
</dbReference>
<dbReference type="HAMAP" id="MF_00272">
    <property type="entry name" value="GcvH"/>
    <property type="match status" value="1"/>
</dbReference>
<name>A0ABQ3FEU9_9GAMM</name>
<dbReference type="NCBIfam" id="NF002270">
    <property type="entry name" value="PRK01202.1"/>
    <property type="match status" value="1"/>
</dbReference>
<dbReference type="CDD" id="cd06848">
    <property type="entry name" value="GCS_H"/>
    <property type="match status" value="1"/>
</dbReference>
<dbReference type="PROSITE" id="PS00189">
    <property type="entry name" value="LIPOYL"/>
    <property type="match status" value="1"/>
</dbReference>
<dbReference type="InterPro" id="IPR011053">
    <property type="entry name" value="Single_hybrid_motif"/>
</dbReference>
<dbReference type="Proteomes" id="UP000604243">
    <property type="component" value="Unassembled WGS sequence"/>
</dbReference>
<sequence length="132" mass="14295">MSQIPTNLRYSDSHEWVQDNGDGTVTIGITDHAQHALGDVVFVELPEVGSTITTGEEFGVVESVKAASDLYAPLSGEVIGINTLLEDAPESLNESPYDDAWLIKIRLAEPDELESLMDADSYTELVANEAND</sequence>
<dbReference type="InterPro" id="IPR003016">
    <property type="entry name" value="2-oxoA_DH_lipoyl-BS"/>
</dbReference>
<accession>A0ABQ3FEU9</accession>
<reference evidence="6" key="1">
    <citation type="journal article" date="2019" name="Int. J. Syst. Evol. Microbiol.">
        <title>The Global Catalogue of Microorganisms (GCM) 10K type strain sequencing project: providing services to taxonomists for standard genome sequencing and annotation.</title>
        <authorList>
            <consortium name="The Broad Institute Genomics Platform"/>
            <consortium name="The Broad Institute Genome Sequencing Center for Infectious Disease"/>
            <person name="Wu L."/>
            <person name="Ma J."/>
        </authorList>
    </citation>
    <scope>NUCLEOTIDE SEQUENCE [LARGE SCALE GENOMIC DNA]</scope>
    <source>
        <strain evidence="6">KCTC 42082</strain>
    </source>
</reference>
<comment type="cofactor">
    <cofactor evidence="3">
        <name>(R)-lipoate</name>
        <dbReference type="ChEBI" id="CHEBI:83088"/>
    </cofactor>
    <text evidence="3">Binds 1 lipoyl cofactor covalently.</text>
</comment>
<dbReference type="PANTHER" id="PTHR11715:SF3">
    <property type="entry name" value="GLYCINE CLEAVAGE SYSTEM H PROTEIN-RELATED"/>
    <property type="match status" value="1"/>
</dbReference>
<evidence type="ECO:0000256" key="3">
    <source>
        <dbReference type="HAMAP-Rule" id="MF_00272"/>
    </source>
</evidence>
<feature type="domain" description="Lipoyl-binding" evidence="4">
    <location>
        <begin position="24"/>
        <end position="106"/>
    </location>
</feature>
<dbReference type="PANTHER" id="PTHR11715">
    <property type="entry name" value="GLYCINE CLEAVAGE SYSTEM H PROTEIN"/>
    <property type="match status" value="1"/>
</dbReference>
<dbReference type="Gene3D" id="2.40.50.100">
    <property type="match status" value="1"/>
</dbReference>
<comment type="similarity">
    <text evidence="1 3">Belongs to the GcvH family.</text>
</comment>
<feature type="modified residue" description="N6-lipoyllysine" evidence="3">
    <location>
        <position position="65"/>
    </location>
</feature>
<evidence type="ECO:0000313" key="5">
    <source>
        <dbReference type="EMBL" id="GHC20541.1"/>
    </source>
</evidence>
<comment type="caution">
    <text evidence="5">The sequence shown here is derived from an EMBL/GenBank/DDBJ whole genome shotgun (WGS) entry which is preliminary data.</text>
</comment>
<protein>
    <recommendedName>
        <fullName evidence="3">Glycine cleavage system H protein</fullName>
    </recommendedName>
</protein>